<reference evidence="5" key="1">
    <citation type="submission" date="2019-03" db="EMBL/GenBank/DDBJ databases">
        <authorList>
            <person name="Danneels B."/>
        </authorList>
    </citation>
    <scope>NUCLEOTIDE SEQUENCE</scope>
</reference>
<dbReference type="EMBL" id="CAADIJ010000003">
    <property type="protein sequence ID" value="VFR62978.1"/>
    <property type="molecule type" value="Genomic_DNA"/>
</dbReference>
<evidence type="ECO:0000313" key="2">
    <source>
        <dbReference type="EMBL" id="VFR36965.1"/>
    </source>
</evidence>
<dbReference type="EMBL" id="CAADIL010000025">
    <property type="protein sequence ID" value="VFR77842.1"/>
    <property type="molecule type" value="Genomic_DNA"/>
</dbReference>
<dbReference type="EMBL" id="CAADIH010000032">
    <property type="protein sequence ID" value="VFR48950.1"/>
    <property type="molecule type" value="Genomic_DNA"/>
</dbReference>
<dbReference type="EMBL" id="CAADIE010000005">
    <property type="protein sequence ID" value="VFR36965.1"/>
    <property type="molecule type" value="Genomic_DNA"/>
</dbReference>
<gene>
    <name evidence="1" type="ORF">ANDA3_0521</name>
    <name evidence="2" type="ORF">BER1_0567</name>
    <name evidence="3" type="ORF">BER2_0567</name>
    <name evidence="5" type="ORF">DAR2_0393</name>
    <name evidence="4" type="ORF">DAR3_0388</name>
</gene>
<sequence>MHGCVLDCLLAADQADPIDAINVLSNRPHGGGAATVLHG</sequence>
<evidence type="ECO:0000313" key="3">
    <source>
        <dbReference type="EMBL" id="VFR48950.1"/>
    </source>
</evidence>
<accession>A0A484TSA6</accession>
<organism evidence="5">
    <name type="scientific">plant metagenome</name>
    <dbReference type="NCBI Taxonomy" id="1297885"/>
    <lineage>
        <taxon>unclassified sequences</taxon>
        <taxon>metagenomes</taxon>
        <taxon>organismal metagenomes</taxon>
    </lineage>
</organism>
<evidence type="ECO:0000313" key="5">
    <source>
        <dbReference type="EMBL" id="VFR77842.1"/>
    </source>
</evidence>
<dbReference type="EMBL" id="CAADIC010000015">
    <property type="protein sequence ID" value="VFR31846.1"/>
    <property type="molecule type" value="Genomic_DNA"/>
</dbReference>
<protein>
    <submittedName>
        <fullName evidence="5">Uncharacterized protein</fullName>
    </submittedName>
</protein>
<evidence type="ECO:0000313" key="1">
    <source>
        <dbReference type="EMBL" id="VFR31846.1"/>
    </source>
</evidence>
<dbReference type="AlphaFoldDB" id="A0A484TSA6"/>
<name>A0A484TSA6_9ZZZZ</name>
<evidence type="ECO:0000313" key="4">
    <source>
        <dbReference type="EMBL" id="VFR62978.1"/>
    </source>
</evidence>
<proteinExistence type="predicted"/>